<dbReference type="RefSeq" id="WP_097071840.1">
    <property type="nucleotide sequence ID" value="NZ_OBMQ01000001.1"/>
</dbReference>
<evidence type="ECO:0000313" key="2">
    <source>
        <dbReference type="EMBL" id="SOB91096.1"/>
    </source>
</evidence>
<feature type="domain" description="DUF8042" evidence="1">
    <location>
        <begin position="6"/>
        <end position="106"/>
    </location>
</feature>
<reference evidence="3" key="1">
    <citation type="submission" date="2017-08" db="EMBL/GenBank/DDBJ databases">
        <authorList>
            <person name="Varghese N."/>
            <person name="Submissions S."/>
        </authorList>
    </citation>
    <scope>NUCLEOTIDE SEQUENCE [LARGE SCALE GENOMIC DNA]</scope>
    <source>
        <strain evidence="3">JC22</strain>
    </source>
</reference>
<evidence type="ECO:0000259" key="1">
    <source>
        <dbReference type="Pfam" id="PF26154"/>
    </source>
</evidence>
<dbReference type="EMBL" id="OBMQ01000001">
    <property type="protein sequence ID" value="SOB91096.1"/>
    <property type="molecule type" value="Genomic_DNA"/>
</dbReference>
<dbReference type="Pfam" id="PF26154">
    <property type="entry name" value="DUF8042"/>
    <property type="match status" value="1"/>
</dbReference>
<protein>
    <recommendedName>
        <fullName evidence="1">DUF8042 domain-containing protein</fullName>
    </recommendedName>
</protein>
<proteinExistence type="predicted"/>
<dbReference type="OrthoDB" id="1683192at2"/>
<organism evidence="2 3">
    <name type="scientific">Ureibacillus xyleni</name>
    <dbReference type="NCBI Taxonomy" id="614648"/>
    <lineage>
        <taxon>Bacteria</taxon>
        <taxon>Bacillati</taxon>
        <taxon>Bacillota</taxon>
        <taxon>Bacilli</taxon>
        <taxon>Bacillales</taxon>
        <taxon>Caryophanaceae</taxon>
        <taxon>Ureibacillus</taxon>
    </lineage>
</organism>
<evidence type="ECO:0000313" key="3">
    <source>
        <dbReference type="Proteomes" id="UP000219636"/>
    </source>
</evidence>
<dbReference type="InterPro" id="IPR058355">
    <property type="entry name" value="DUF8042"/>
</dbReference>
<accession>A0A285RAF9</accession>
<name>A0A285RAF9_9BACL</name>
<sequence length="115" mass="13148">MSEIILEVIESYNQYLDKVVNGSTTIADLLRTERISDAMNIILDFTEGMGWLTDVSILLKQNDVSINLRVEQIHEFLIEINTGLINQDYVLVADMFEYEIAPFFESVEPINTVSD</sequence>
<gene>
    <name evidence="2" type="ORF">SAMN05880501_101261</name>
</gene>
<keyword evidence="3" id="KW-1185">Reference proteome</keyword>
<dbReference type="AlphaFoldDB" id="A0A285RAF9"/>
<dbReference type="Proteomes" id="UP000219636">
    <property type="component" value="Unassembled WGS sequence"/>
</dbReference>